<feature type="compositionally biased region" description="Basic residues" evidence="19">
    <location>
        <begin position="465"/>
        <end position="475"/>
    </location>
</feature>
<dbReference type="GO" id="GO:0004674">
    <property type="term" value="F:protein serine/threonine kinase activity"/>
    <property type="evidence" value="ECO:0007669"/>
    <property type="project" value="UniProtKB-KW"/>
</dbReference>
<dbReference type="GO" id="GO:0046872">
    <property type="term" value="F:metal ion binding"/>
    <property type="evidence" value="ECO:0007669"/>
    <property type="project" value="UniProtKB-KW"/>
</dbReference>
<keyword evidence="22" id="KW-1185">Reference proteome</keyword>
<name>A0A9P0FXY3_CHRIL</name>
<dbReference type="GO" id="GO:0005737">
    <property type="term" value="C:cytoplasm"/>
    <property type="evidence" value="ECO:0007669"/>
    <property type="project" value="TreeGrafter"/>
</dbReference>
<evidence type="ECO:0000256" key="4">
    <source>
        <dbReference type="ARBA" id="ARBA00013203"/>
    </source>
</evidence>
<dbReference type="Gene3D" id="3.30.200.20">
    <property type="entry name" value="Phosphorylase Kinase, domain 1"/>
    <property type="match status" value="1"/>
</dbReference>
<dbReference type="SUPFAM" id="SSF56112">
    <property type="entry name" value="Protein kinase-like (PK-like)"/>
    <property type="match status" value="1"/>
</dbReference>
<keyword evidence="11 18" id="KW-0067">ATP-binding</keyword>
<evidence type="ECO:0000256" key="11">
    <source>
        <dbReference type="ARBA" id="ARBA00022840"/>
    </source>
</evidence>
<dbReference type="PANTHER" id="PTHR46485:SF5">
    <property type="entry name" value="CENTER DIVIDER, ISOFORM A"/>
    <property type="match status" value="1"/>
</dbReference>
<dbReference type="EMBL" id="LR824011">
    <property type="protein sequence ID" value="CAH0627401.1"/>
    <property type="molecule type" value="Genomic_DNA"/>
</dbReference>
<evidence type="ECO:0000256" key="19">
    <source>
        <dbReference type="SAM" id="MobiDB-lite"/>
    </source>
</evidence>
<keyword evidence="6" id="KW-0597">Phosphoprotein</keyword>
<dbReference type="InterPro" id="IPR050940">
    <property type="entry name" value="Actin_reg-Ser/Thr_kinase"/>
</dbReference>
<dbReference type="GO" id="GO:0005524">
    <property type="term" value="F:ATP binding"/>
    <property type="evidence" value="ECO:0007669"/>
    <property type="project" value="UniProtKB-UniRule"/>
</dbReference>
<keyword evidence="9 18" id="KW-0547">Nucleotide-binding</keyword>
<dbReference type="FunFam" id="1.10.510.10:FF:000202">
    <property type="entry name" value="Dual specificity testis-specific protein kinase 2"/>
    <property type="match status" value="1"/>
</dbReference>
<evidence type="ECO:0000256" key="3">
    <source>
        <dbReference type="ARBA" id="ARBA00005843"/>
    </source>
</evidence>
<evidence type="ECO:0000256" key="6">
    <source>
        <dbReference type="ARBA" id="ARBA00022553"/>
    </source>
</evidence>
<dbReference type="InterPro" id="IPR001245">
    <property type="entry name" value="Ser-Thr/Tyr_kinase_cat_dom"/>
</dbReference>
<dbReference type="GO" id="GO:0005634">
    <property type="term" value="C:nucleus"/>
    <property type="evidence" value="ECO:0007669"/>
    <property type="project" value="TreeGrafter"/>
</dbReference>
<dbReference type="GO" id="GO:0030036">
    <property type="term" value="P:actin cytoskeleton organization"/>
    <property type="evidence" value="ECO:0007669"/>
    <property type="project" value="TreeGrafter"/>
</dbReference>
<organism evidence="21 22">
    <name type="scientific">Chrysodeixis includens</name>
    <name type="common">Soybean looper</name>
    <name type="synonym">Pseudoplusia includens</name>
    <dbReference type="NCBI Taxonomy" id="689277"/>
    <lineage>
        <taxon>Eukaryota</taxon>
        <taxon>Metazoa</taxon>
        <taxon>Ecdysozoa</taxon>
        <taxon>Arthropoda</taxon>
        <taxon>Hexapoda</taxon>
        <taxon>Insecta</taxon>
        <taxon>Pterygota</taxon>
        <taxon>Neoptera</taxon>
        <taxon>Endopterygota</taxon>
        <taxon>Lepidoptera</taxon>
        <taxon>Glossata</taxon>
        <taxon>Ditrysia</taxon>
        <taxon>Noctuoidea</taxon>
        <taxon>Noctuidae</taxon>
        <taxon>Plusiinae</taxon>
        <taxon>Chrysodeixis</taxon>
    </lineage>
</organism>
<accession>A0A9P0FXY3</accession>
<keyword evidence="10" id="KW-0418">Kinase</keyword>
<feature type="compositionally biased region" description="Low complexity" evidence="19">
    <location>
        <begin position="513"/>
        <end position="549"/>
    </location>
</feature>
<comment type="catalytic activity">
    <reaction evidence="16">
        <text>L-threonyl-[protein] + ATP = O-phospho-L-threonyl-[protein] + ADP + H(+)</text>
        <dbReference type="Rhea" id="RHEA:46608"/>
        <dbReference type="Rhea" id="RHEA-COMP:11060"/>
        <dbReference type="Rhea" id="RHEA-COMP:11605"/>
        <dbReference type="ChEBI" id="CHEBI:15378"/>
        <dbReference type="ChEBI" id="CHEBI:30013"/>
        <dbReference type="ChEBI" id="CHEBI:30616"/>
        <dbReference type="ChEBI" id="CHEBI:61977"/>
        <dbReference type="ChEBI" id="CHEBI:456216"/>
        <dbReference type="EC" id="2.7.12.1"/>
    </reaction>
</comment>
<evidence type="ECO:0000256" key="2">
    <source>
        <dbReference type="ARBA" id="ARBA00001946"/>
    </source>
</evidence>
<feature type="region of interest" description="Disordered" evidence="19">
    <location>
        <begin position="441"/>
        <end position="557"/>
    </location>
</feature>
<dbReference type="GO" id="GO:0004713">
    <property type="term" value="F:protein tyrosine kinase activity"/>
    <property type="evidence" value="ECO:0007669"/>
    <property type="project" value="UniProtKB-KW"/>
</dbReference>
<evidence type="ECO:0000256" key="15">
    <source>
        <dbReference type="ARBA" id="ARBA00049003"/>
    </source>
</evidence>
<comment type="catalytic activity">
    <reaction evidence="17">
        <text>L-tyrosyl-[protein] + ATP = O-phospho-L-tyrosyl-[protein] + ADP + H(+)</text>
        <dbReference type="Rhea" id="RHEA:10596"/>
        <dbReference type="Rhea" id="RHEA-COMP:10136"/>
        <dbReference type="Rhea" id="RHEA-COMP:20101"/>
        <dbReference type="ChEBI" id="CHEBI:15378"/>
        <dbReference type="ChEBI" id="CHEBI:30616"/>
        <dbReference type="ChEBI" id="CHEBI:46858"/>
        <dbReference type="ChEBI" id="CHEBI:61978"/>
        <dbReference type="ChEBI" id="CHEBI:456216"/>
        <dbReference type="EC" id="2.7.12.1"/>
    </reaction>
</comment>
<dbReference type="PROSITE" id="PS50011">
    <property type="entry name" value="PROTEIN_KINASE_DOM"/>
    <property type="match status" value="1"/>
</dbReference>
<dbReference type="EC" id="2.7.12.1" evidence="4"/>
<dbReference type="OrthoDB" id="20134at2759"/>
<sequence>MQHECTQEGGRSRYERRKPSKVLKIAESFTNLDETAKSGRYVRGPHSKVGRRYRDGENGSRTKRAVCCDDECDKESGVSEDCERLGDRRVTGSSCTALRTAVAALYPFDDFVLEKIGSGFFSEVFKVTNKTSGKVMVLKMNQQRANRPNMLREVQLMNKLKHPNILGFMGVCVHEGQLHALTEYMEGGSLEQLILGRPPEPMPQPLRISLAADVADGMMYLHSLGVFHRDLTAKNVLLRKYGEGDYMAIVADFGLAAKIPHENGYRLPSVGSPWWMSPECLRGRWYDHRSDIFSYGIILCQLIARVDADPDVLPRTDNFGLNYMAFVELCDEDTVPEFLRLTFNCCIYEPKARPLFPEIVNKLAEVKESLDDAAWASHNSNNHNESEDADSSGPRSCPGLYAWRRPQRYKSEGSPRHHDHDQLQHRRSLSELEWGAARLAGGARGGGAHRSAGALAGGAGGGRLARSRASRARHVAARDAHAAPAPRATRWPPSAASRRSSSRTPAPPPAQSCPPAARPARSTCRTTRAPPVAVLARAQPARQPGRRSASPSGAELRRRGSCESGIFSVANEELCGQRAGGWPRAAVCACSLVGCQRCLVAAARGSPRRPRPRPGPARATLCAACLLAYDRALDARAPEPGAEPFLCGRADDAADSGSEGEGEPYEYHILSQCCCGGAAGARARAAAVRTSSVYTDSSEDVASLAGSDSLYCDERVPRHVRSAQISKIVEYFERKGADFTCERSRGHSRFRLAAPAPVGRKCVAQQRLMICEGAVKSKLPLFDKKS</sequence>
<proteinExistence type="inferred from homology"/>
<feature type="compositionally biased region" description="Low complexity" evidence="19">
    <location>
        <begin position="482"/>
        <end position="504"/>
    </location>
</feature>
<dbReference type="InterPro" id="IPR000719">
    <property type="entry name" value="Prot_kinase_dom"/>
</dbReference>
<feature type="domain" description="Protein kinase" evidence="20">
    <location>
        <begin position="110"/>
        <end position="370"/>
    </location>
</feature>
<dbReference type="PROSITE" id="PS00107">
    <property type="entry name" value="PROTEIN_KINASE_ATP"/>
    <property type="match status" value="1"/>
</dbReference>
<evidence type="ECO:0000256" key="1">
    <source>
        <dbReference type="ARBA" id="ARBA00001936"/>
    </source>
</evidence>
<keyword evidence="7" id="KW-0808">Transferase</keyword>
<comment type="similarity">
    <text evidence="3">Belongs to the protein kinase superfamily. TKL Ser/Thr protein kinase family.</text>
</comment>
<keyword evidence="12" id="KW-0460">Magnesium</keyword>
<comment type="cofactor">
    <cofactor evidence="2">
        <name>Mg(2+)</name>
        <dbReference type="ChEBI" id="CHEBI:18420"/>
    </cofactor>
</comment>
<gene>
    <name evidence="21" type="ORF">CINC_LOCUS12770</name>
</gene>
<evidence type="ECO:0000256" key="17">
    <source>
        <dbReference type="ARBA" id="ARBA00051680"/>
    </source>
</evidence>
<evidence type="ECO:0000256" key="12">
    <source>
        <dbReference type="ARBA" id="ARBA00022842"/>
    </source>
</evidence>
<evidence type="ECO:0000256" key="10">
    <source>
        <dbReference type="ARBA" id="ARBA00022777"/>
    </source>
</evidence>
<dbReference type="FunFam" id="3.30.200.20:FF:000134">
    <property type="entry name" value="Dual specificity testis-specific protein kinase 2"/>
    <property type="match status" value="1"/>
</dbReference>
<evidence type="ECO:0000313" key="21">
    <source>
        <dbReference type="EMBL" id="CAH0627401.1"/>
    </source>
</evidence>
<evidence type="ECO:0000256" key="9">
    <source>
        <dbReference type="ARBA" id="ARBA00022741"/>
    </source>
</evidence>
<dbReference type="InterPro" id="IPR017441">
    <property type="entry name" value="Protein_kinase_ATP_BS"/>
</dbReference>
<dbReference type="GO" id="GO:0004712">
    <property type="term" value="F:protein serine/threonine/tyrosine kinase activity"/>
    <property type="evidence" value="ECO:0007669"/>
    <property type="project" value="UniProtKB-EC"/>
</dbReference>
<comment type="cofactor">
    <cofactor evidence="1">
        <name>Mn(2+)</name>
        <dbReference type="ChEBI" id="CHEBI:29035"/>
    </cofactor>
</comment>
<evidence type="ECO:0000313" key="22">
    <source>
        <dbReference type="Proteomes" id="UP001154114"/>
    </source>
</evidence>
<evidence type="ECO:0000256" key="8">
    <source>
        <dbReference type="ARBA" id="ARBA00022723"/>
    </source>
</evidence>
<keyword evidence="5" id="KW-0723">Serine/threonine-protein kinase</keyword>
<dbReference type="Gene3D" id="1.10.510.10">
    <property type="entry name" value="Transferase(Phosphotransferase) domain 1"/>
    <property type="match status" value="1"/>
</dbReference>
<dbReference type="Proteomes" id="UP001154114">
    <property type="component" value="Chromosome 8"/>
</dbReference>
<evidence type="ECO:0000256" key="18">
    <source>
        <dbReference type="PROSITE-ProRule" id="PRU10141"/>
    </source>
</evidence>
<protein>
    <recommendedName>
        <fullName evidence="4">dual-specificity kinase</fullName>
        <ecNumber evidence="4">2.7.12.1</ecNumber>
    </recommendedName>
</protein>
<dbReference type="InterPro" id="IPR011009">
    <property type="entry name" value="Kinase-like_dom_sf"/>
</dbReference>
<evidence type="ECO:0000256" key="5">
    <source>
        <dbReference type="ARBA" id="ARBA00022527"/>
    </source>
</evidence>
<evidence type="ECO:0000259" key="20">
    <source>
        <dbReference type="PROSITE" id="PS50011"/>
    </source>
</evidence>
<keyword evidence="14" id="KW-0464">Manganese</keyword>
<evidence type="ECO:0000256" key="14">
    <source>
        <dbReference type="ARBA" id="ARBA00023211"/>
    </source>
</evidence>
<comment type="catalytic activity">
    <reaction evidence="15">
        <text>L-seryl-[protein] + ATP = O-phospho-L-seryl-[protein] + ADP + H(+)</text>
        <dbReference type="Rhea" id="RHEA:17989"/>
        <dbReference type="Rhea" id="RHEA-COMP:9863"/>
        <dbReference type="Rhea" id="RHEA-COMP:11604"/>
        <dbReference type="ChEBI" id="CHEBI:15378"/>
        <dbReference type="ChEBI" id="CHEBI:29999"/>
        <dbReference type="ChEBI" id="CHEBI:30616"/>
        <dbReference type="ChEBI" id="CHEBI:83421"/>
        <dbReference type="ChEBI" id="CHEBI:456216"/>
        <dbReference type="EC" id="2.7.12.1"/>
    </reaction>
</comment>
<dbReference type="Pfam" id="PF07714">
    <property type="entry name" value="PK_Tyr_Ser-Thr"/>
    <property type="match status" value="1"/>
</dbReference>
<evidence type="ECO:0000256" key="7">
    <source>
        <dbReference type="ARBA" id="ARBA00022679"/>
    </source>
</evidence>
<dbReference type="AlphaFoldDB" id="A0A9P0FXY3"/>
<keyword evidence="13" id="KW-0829">Tyrosine-protein kinase</keyword>
<dbReference type="PROSITE" id="PS00109">
    <property type="entry name" value="PROTEIN_KINASE_TYR"/>
    <property type="match status" value="1"/>
</dbReference>
<feature type="binding site" evidence="18">
    <location>
        <position position="139"/>
    </location>
    <ligand>
        <name>ATP</name>
        <dbReference type="ChEBI" id="CHEBI:30616"/>
    </ligand>
</feature>
<evidence type="ECO:0000256" key="13">
    <source>
        <dbReference type="ARBA" id="ARBA00023137"/>
    </source>
</evidence>
<keyword evidence="8" id="KW-0479">Metal-binding</keyword>
<evidence type="ECO:0000256" key="16">
    <source>
        <dbReference type="ARBA" id="ARBA00049308"/>
    </source>
</evidence>
<reference evidence="21" key="1">
    <citation type="submission" date="2021-12" db="EMBL/GenBank/DDBJ databases">
        <authorList>
            <person name="King R."/>
        </authorList>
    </citation>
    <scope>NUCLEOTIDE SEQUENCE</scope>
</reference>
<feature type="region of interest" description="Disordered" evidence="19">
    <location>
        <begin position="40"/>
        <end position="59"/>
    </location>
</feature>
<dbReference type="InterPro" id="IPR008266">
    <property type="entry name" value="Tyr_kinase_AS"/>
</dbReference>
<dbReference type="PANTHER" id="PTHR46485">
    <property type="entry name" value="LIM DOMAIN KINASE 1"/>
    <property type="match status" value="1"/>
</dbReference>
<feature type="region of interest" description="Disordered" evidence="19">
    <location>
        <begin position="376"/>
        <end position="397"/>
    </location>
</feature>